<keyword evidence="2" id="KW-1003">Cell membrane</keyword>
<feature type="transmembrane region" description="Helical" evidence="6">
    <location>
        <begin position="205"/>
        <end position="231"/>
    </location>
</feature>
<keyword evidence="3 6" id="KW-0812">Transmembrane</keyword>
<proteinExistence type="predicted"/>
<evidence type="ECO:0000256" key="1">
    <source>
        <dbReference type="ARBA" id="ARBA00004651"/>
    </source>
</evidence>
<evidence type="ECO:0000256" key="6">
    <source>
        <dbReference type="SAM" id="Phobius"/>
    </source>
</evidence>
<dbReference type="EMBL" id="DF238840">
    <property type="protein sequence ID" value="GAF25566.1"/>
    <property type="molecule type" value="Genomic_DNA"/>
</dbReference>
<evidence type="ECO:0000256" key="2">
    <source>
        <dbReference type="ARBA" id="ARBA00022475"/>
    </source>
</evidence>
<feature type="domain" description="ABC-2 type transporter transmembrane" evidence="7">
    <location>
        <begin position="55"/>
        <end position="394"/>
    </location>
</feature>
<evidence type="ECO:0000256" key="4">
    <source>
        <dbReference type="ARBA" id="ARBA00022989"/>
    </source>
</evidence>
<dbReference type="Gene3D" id="3.40.1710.10">
    <property type="entry name" value="abc type-2 transporter like domain"/>
    <property type="match status" value="1"/>
</dbReference>
<feature type="transmembrane region" description="Helical" evidence="6">
    <location>
        <begin position="318"/>
        <end position="337"/>
    </location>
</feature>
<keyword evidence="4 6" id="KW-1133">Transmembrane helix</keyword>
<feature type="transmembrane region" description="Helical" evidence="6">
    <location>
        <begin position="252"/>
        <end position="278"/>
    </location>
</feature>
<reference evidence="8" key="1">
    <citation type="journal article" date="2014" name="Gene">
        <title>Genome-guided analysis of transformation efficiency and carbon dioxide assimilation by Moorella thermoacetica Y72.</title>
        <authorList>
            <person name="Tsukahara K."/>
            <person name="Kita A."/>
            <person name="Nakashimada Y."/>
            <person name="Hoshino T."/>
            <person name="Murakami K."/>
        </authorList>
    </citation>
    <scope>NUCLEOTIDE SEQUENCE [LARGE SCALE GENOMIC DNA]</scope>
    <source>
        <strain evidence="8">Y72</strain>
    </source>
</reference>
<dbReference type="GO" id="GO:0005886">
    <property type="term" value="C:plasma membrane"/>
    <property type="evidence" value="ECO:0007669"/>
    <property type="project" value="UniProtKB-SubCell"/>
</dbReference>
<dbReference type="InterPro" id="IPR051449">
    <property type="entry name" value="ABC-2_transporter_component"/>
</dbReference>
<accession>A0A0S6UD64</accession>
<evidence type="ECO:0000256" key="3">
    <source>
        <dbReference type="ARBA" id="ARBA00022692"/>
    </source>
</evidence>
<evidence type="ECO:0000313" key="8">
    <source>
        <dbReference type="EMBL" id="GAF25566.1"/>
    </source>
</evidence>
<gene>
    <name evidence="8" type="ORF">MTY_0901</name>
</gene>
<dbReference type="PANTHER" id="PTHR30294:SF29">
    <property type="entry name" value="MULTIDRUG ABC TRANSPORTER PERMEASE YBHS-RELATED"/>
    <property type="match status" value="1"/>
</dbReference>
<dbReference type="AlphaFoldDB" id="A0A0S6UD64"/>
<dbReference type="InterPro" id="IPR013525">
    <property type="entry name" value="ABC2_TM"/>
</dbReference>
<dbReference type="GO" id="GO:0140359">
    <property type="term" value="F:ABC-type transporter activity"/>
    <property type="evidence" value="ECO:0007669"/>
    <property type="project" value="InterPro"/>
</dbReference>
<feature type="transmembrane region" description="Helical" evidence="6">
    <location>
        <begin position="290"/>
        <end position="311"/>
    </location>
</feature>
<sequence length="400" mass="44137">MKPWRTGTIASSPWPGRAVTAMLKQCLAIMRREVFYLWRDKGLRHILLFGSLMGLLLFYAIYSAQVLKDIPTAVVDLDNSGASRELVDKIGKAEYLKLVASVASYDDLQELIKQGKAVVGVVIPENFARDVALGRQTRVLAVIDGSNMIYATNASAALLTVTRTISAQAGVSALVARGVQLQQAKEAYQAIDFSEEPWFNPALNYAYFLVLALALNIWQQCCTLAACLNVIGERGMKSWLQIKASGISKFRFFASKSIAQVLIFMAIVLPLYILAFGVFKLPLNCSWPSFLLFTLAFAIAIHSIGTLASSFARNAVDAARFGMIIAVPSFVLSGYTWPLEAMPYYLQRIARILPQTWFFQGLNYFAFKNAGWNLMSHYILVMLAVAAVCYGAAAIFIARS</sequence>
<feature type="transmembrane region" description="Helical" evidence="6">
    <location>
        <begin position="42"/>
        <end position="62"/>
    </location>
</feature>
<dbReference type="Pfam" id="PF12698">
    <property type="entry name" value="ABC2_membrane_3"/>
    <property type="match status" value="1"/>
</dbReference>
<comment type="subcellular location">
    <subcellularLocation>
        <location evidence="1">Cell membrane</location>
        <topology evidence="1">Multi-pass membrane protein</topology>
    </subcellularLocation>
</comment>
<keyword evidence="5 6" id="KW-0472">Membrane</keyword>
<evidence type="ECO:0000256" key="5">
    <source>
        <dbReference type="ARBA" id="ARBA00023136"/>
    </source>
</evidence>
<name>A0A0S6UD64_NEOTH</name>
<dbReference type="PANTHER" id="PTHR30294">
    <property type="entry name" value="MEMBRANE COMPONENT OF ABC TRANSPORTER YHHJ-RELATED"/>
    <property type="match status" value="1"/>
</dbReference>
<organism evidence="8">
    <name type="scientific">Moorella thermoacetica Y72</name>
    <dbReference type="NCBI Taxonomy" id="1325331"/>
    <lineage>
        <taxon>Bacteria</taxon>
        <taxon>Bacillati</taxon>
        <taxon>Bacillota</taxon>
        <taxon>Clostridia</taxon>
        <taxon>Neomoorellales</taxon>
        <taxon>Neomoorellaceae</taxon>
        <taxon>Neomoorella</taxon>
    </lineage>
</organism>
<feature type="transmembrane region" description="Helical" evidence="6">
    <location>
        <begin position="378"/>
        <end position="398"/>
    </location>
</feature>
<dbReference type="Proteomes" id="UP000063718">
    <property type="component" value="Unassembled WGS sequence"/>
</dbReference>
<evidence type="ECO:0000259" key="7">
    <source>
        <dbReference type="Pfam" id="PF12698"/>
    </source>
</evidence>
<protein>
    <submittedName>
        <fullName evidence="8">ABC-type multidrug transport system, permease component</fullName>
    </submittedName>
</protein>